<accession>A0ABT4UJ13</accession>
<organism evidence="2 3">
    <name type="scientific">Polluticaenibacter yanchengensis</name>
    <dbReference type="NCBI Taxonomy" id="3014562"/>
    <lineage>
        <taxon>Bacteria</taxon>
        <taxon>Pseudomonadati</taxon>
        <taxon>Bacteroidota</taxon>
        <taxon>Chitinophagia</taxon>
        <taxon>Chitinophagales</taxon>
        <taxon>Chitinophagaceae</taxon>
        <taxon>Polluticaenibacter</taxon>
    </lineage>
</organism>
<evidence type="ECO:0000256" key="1">
    <source>
        <dbReference type="ARBA" id="ARBA00008591"/>
    </source>
</evidence>
<comment type="caution">
    <text evidence="2">The sequence shown here is derived from an EMBL/GenBank/DDBJ whole genome shotgun (WGS) entry which is preliminary data.</text>
</comment>
<dbReference type="Proteomes" id="UP001210231">
    <property type="component" value="Unassembled WGS sequence"/>
</dbReference>
<dbReference type="InterPro" id="IPR052912">
    <property type="entry name" value="UPF0111_domain"/>
</dbReference>
<name>A0ABT4UJ13_9BACT</name>
<dbReference type="Gene3D" id="1.20.58.220">
    <property type="entry name" value="Phosphate transport system protein phou homolog 2, domain 2"/>
    <property type="match status" value="1"/>
</dbReference>
<comment type="similarity">
    <text evidence="1">Belongs to the UPF0111 family.</text>
</comment>
<protein>
    <submittedName>
        <fullName evidence="2">DUF47 family protein</fullName>
    </submittedName>
</protein>
<evidence type="ECO:0000313" key="3">
    <source>
        <dbReference type="Proteomes" id="UP001210231"/>
    </source>
</evidence>
<keyword evidence="3" id="KW-1185">Reference proteome</keyword>
<dbReference type="InterPro" id="IPR018445">
    <property type="entry name" value="Put_Phosphate_transp_reg"/>
</dbReference>
<dbReference type="RefSeq" id="WP_407031135.1">
    <property type="nucleotide sequence ID" value="NZ_JAQGEF010000007.1"/>
</dbReference>
<proteinExistence type="inferred from homology"/>
<reference evidence="2 3" key="1">
    <citation type="submission" date="2022-12" db="EMBL/GenBank/DDBJ databases">
        <title>Chitinophagaceae gen. sp. nov., a new member of the family Chitinophagaceae, isolated from soil in a chemical factory.</title>
        <authorList>
            <person name="Ke Z."/>
        </authorList>
    </citation>
    <scope>NUCLEOTIDE SEQUENCE [LARGE SCALE GENOMIC DNA]</scope>
    <source>
        <strain evidence="2 3">LY-5</strain>
    </source>
</reference>
<dbReference type="Pfam" id="PF01865">
    <property type="entry name" value="PhoU_div"/>
    <property type="match status" value="1"/>
</dbReference>
<sequence length="216" mass="25055">MSGINSFFKIFTPKNVKFYDLFEQVADNVVTMSKELCLLVKETDADKRKTRVVEIERLEHVCDDISHTTFTELSRNFITPFDREDIHALTTALDDVADYIYSSAKKINYYRLNPNEEGIHKLANLIASGCEQLRNAVYGLRHMKELHVITEAIVKMNAFENEADDVFDLSIDRLFELEHDFKQLIKRRELYQTMETATDKCEDAGNVIESIIIKYA</sequence>
<dbReference type="InterPro" id="IPR038078">
    <property type="entry name" value="PhoU-like_sf"/>
</dbReference>
<dbReference type="EMBL" id="JAQGEF010000007">
    <property type="protein sequence ID" value="MDA3614811.1"/>
    <property type="molecule type" value="Genomic_DNA"/>
</dbReference>
<gene>
    <name evidence="2" type="ORF">O3P16_08325</name>
</gene>
<dbReference type="PANTHER" id="PTHR37298:SF1">
    <property type="entry name" value="UPF0111 PROTEIN YKAA"/>
    <property type="match status" value="1"/>
</dbReference>
<evidence type="ECO:0000313" key="2">
    <source>
        <dbReference type="EMBL" id="MDA3614811.1"/>
    </source>
</evidence>
<dbReference type="PANTHER" id="PTHR37298">
    <property type="entry name" value="UPF0111 PROTEIN YKAA"/>
    <property type="match status" value="1"/>
</dbReference>